<name>A0A835ABB2_9POAL</name>
<organism evidence="2 3">
    <name type="scientific">Digitaria exilis</name>
    <dbReference type="NCBI Taxonomy" id="1010633"/>
    <lineage>
        <taxon>Eukaryota</taxon>
        <taxon>Viridiplantae</taxon>
        <taxon>Streptophyta</taxon>
        <taxon>Embryophyta</taxon>
        <taxon>Tracheophyta</taxon>
        <taxon>Spermatophyta</taxon>
        <taxon>Magnoliopsida</taxon>
        <taxon>Liliopsida</taxon>
        <taxon>Poales</taxon>
        <taxon>Poaceae</taxon>
        <taxon>PACMAD clade</taxon>
        <taxon>Panicoideae</taxon>
        <taxon>Panicodae</taxon>
        <taxon>Paniceae</taxon>
        <taxon>Anthephorinae</taxon>
        <taxon>Digitaria</taxon>
    </lineage>
</organism>
<evidence type="ECO:0000313" key="3">
    <source>
        <dbReference type="Proteomes" id="UP000636709"/>
    </source>
</evidence>
<evidence type="ECO:0000256" key="1">
    <source>
        <dbReference type="SAM" id="MobiDB-lite"/>
    </source>
</evidence>
<dbReference type="PANTHER" id="PTHR32161:SF16">
    <property type="entry name" value="EXPRESSED PROTEIN"/>
    <property type="match status" value="1"/>
</dbReference>
<dbReference type="InterPro" id="IPR011042">
    <property type="entry name" value="6-blade_b-propeller_TolB-like"/>
</dbReference>
<dbReference type="AlphaFoldDB" id="A0A835ABB2"/>
<feature type="region of interest" description="Disordered" evidence="1">
    <location>
        <begin position="208"/>
        <end position="235"/>
    </location>
</feature>
<dbReference type="EMBL" id="JACEFO010002684">
    <property type="protein sequence ID" value="KAF8651398.1"/>
    <property type="molecule type" value="Genomic_DNA"/>
</dbReference>
<dbReference type="SUPFAM" id="SSF82171">
    <property type="entry name" value="DPP6 N-terminal domain-like"/>
    <property type="match status" value="1"/>
</dbReference>
<dbReference type="PANTHER" id="PTHR32161">
    <property type="entry name" value="DPP6 N-TERMINAL DOMAIN-LIKE PROTEIN"/>
    <property type="match status" value="1"/>
</dbReference>
<feature type="compositionally biased region" description="Basic and acidic residues" evidence="1">
    <location>
        <begin position="208"/>
        <end position="220"/>
    </location>
</feature>
<sequence length="356" mass="38862">MSLPNVSRDDVDEIQVFPLTEEDYNCAFPSSNAEGTKLVFRSSRDRVKGGERKHKNLFVIDAVEGETAGVHQITDGPWTDTHCSWSPREGCDWIVFSSSGRPEKDIVKRAGEPELDHGLDPGYFAVYLVSAKDIEKGKIPVPVRVIHSAPTIAGHVNHPVFSPDMRSIVFAADLAAVSADPISMPHFTHSVRPYGDIFSVDLRDNSGDITKNKDIQDTPRRHGPPSPTGDEEDPNAKWKMLASVPDFTPHCPYMQGEAGKKETTRAGVLAAQRLISSGSCERTLVAVARSYFLFHGCGHCLAAADCRRGSGQLKEMVGSSRSIWARSPVRQSVDGGKRKVPFLLCLVVAVGPCMVI</sequence>
<keyword evidence="3" id="KW-1185">Reference proteome</keyword>
<evidence type="ECO:0000313" key="2">
    <source>
        <dbReference type="EMBL" id="KAF8651398.1"/>
    </source>
</evidence>
<accession>A0A835ABB2</accession>
<dbReference type="Gene3D" id="2.120.10.30">
    <property type="entry name" value="TolB, C-terminal domain"/>
    <property type="match status" value="1"/>
</dbReference>
<dbReference type="Proteomes" id="UP000636709">
    <property type="component" value="Unassembled WGS sequence"/>
</dbReference>
<comment type="caution">
    <text evidence="2">The sequence shown here is derived from an EMBL/GenBank/DDBJ whole genome shotgun (WGS) entry which is preliminary data.</text>
</comment>
<gene>
    <name evidence="2" type="ORF">HU200_063416</name>
</gene>
<proteinExistence type="predicted"/>
<dbReference type="OrthoDB" id="43744at2759"/>
<protein>
    <submittedName>
        <fullName evidence="2">Uncharacterized protein</fullName>
    </submittedName>
</protein>
<reference evidence="2" key="1">
    <citation type="submission" date="2020-07" db="EMBL/GenBank/DDBJ databases">
        <title>Genome sequence and genetic diversity analysis of an under-domesticated orphan crop, white fonio (Digitaria exilis).</title>
        <authorList>
            <person name="Bennetzen J.L."/>
            <person name="Chen S."/>
            <person name="Ma X."/>
            <person name="Wang X."/>
            <person name="Yssel A.E.J."/>
            <person name="Chaluvadi S.R."/>
            <person name="Johnson M."/>
            <person name="Gangashetty P."/>
            <person name="Hamidou F."/>
            <person name="Sanogo M.D."/>
            <person name="Zwaenepoel A."/>
            <person name="Wallace J."/>
            <person name="Van De Peer Y."/>
            <person name="Van Deynze A."/>
        </authorList>
    </citation>
    <scope>NUCLEOTIDE SEQUENCE</scope>
    <source>
        <tissue evidence="2">Leaves</tissue>
    </source>
</reference>